<sequence length="367" mass="39216">MIRRVGVFIIAVGVASIGYGMGLCDYRVPVTESLLGKVSFFYQHVDDPALSGVALSTGWLEFDARRQHDSATEGFTLAGKGQLRFRNLGLVQATLGGSAAVRQYLQGPLPLFTFGGVEAALDTANPQPRAEAQAGLGYGRFFNVTPLAKALQIDAMLLARGAIPSALGEDVVLAVAAAIGGEGTAAERAEHVVALVEQTLRDQSLSRKLDAATGLAIEEIIAQAGRERFCGWTVHAGMAYEILDPQGGSRDLLLALAVDAAVAPEPNSQLLLRTRISGPYWITEQYTLSLDVSFDVRINDSLSFSTRYALFLDKPLGQVPAGMQSATFQLEITLGALGVVLQMEFAKLAESPAWKQSILITATAYLW</sequence>
<name>A0A410FUF9_BIPS1</name>
<protein>
    <submittedName>
        <fullName evidence="1">Uncharacterized protein</fullName>
    </submittedName>
</protein>
<reference evidence="2" key="1">
    <citation type="submission" date="2018-12" db="EMBL/GenBank/DDBJ databases">
        <title>Complete genome sequence of an uncultured bacterium of the candidate phylum Bipolaricaulota.</title>
        <authorList>
            <person name="Kadnikov V.V."/>
            <person name="Mardanov A.V."/>
            <person name="Beletsky A.V."/>
            <person name="Frank Y.A."/>
            <person name="Karnachuk O.V."/>
            <person name="Ravin N.V."/>
        </authorList>
    </citation>
    <scope>NUCLEOTIDE SEQUENCE [LARGE SCALE GENOMIC DNA]</scope>
</reference>
<evidence type="ECO:0000313" key="1">
    <source>
        <dbReference type="EMBL" id="QAA76717.1"/>
    </source>
</evidence>
<dbReference type="EMBL" id="CP034928">
    <property type="protein sequence ID" value="QAA76717.1"/>
    <property type="molecule type" value="Genomic_DNA"/>
</dbReference>
<dbReference type="KEGG" id="bih:BIP78_0951"/>
<proteinExistence type="predicted"/>
<dbReference type="AlphaFoldDB" id="A0A410FUF9"/>
<organism evidence="1 2">
    <name type="scientific">Bipolaricaulis sibiricus</name>
    <dbReference type="NCBI Taxonomy" id="2501609"/>
    <lineage>
        <taxon>Bacteria</taxon>
        <taxon>Candidatus Bipolaricaulota</taxon>
        <taxon>Candidatus Bipolaricaulia</taxon>
        <taxon>Candidatus Bipolaricaulales</taxon>
        <taxon>Candidatus Bipolaricaulaceae</taxon>
        <taxon>Candidatus Bipolaricaulis</taxon>
    </lineage>
</organism>
<dbReference type="Proteomes" id="UP000287233">
    <property type="component" value="Chromosome"/>
</dbReference>
<accession>A0A410FUF9</accession>
<gene>
    <name evidence="1" type="ORF">BIP78_0951</name>
</gene>
<evidence type="ECO:0000313" key="2">
    <source>
        <dbReference type="Proteomes" id="UP000287233"/>
    </source>
</evidence>